<dbReference type="InterPro" id="IPR006094">
    <property type="entry name" value="Oxid_FAD_bind_N"/>
</dbReference>
<dbReference type="AlphaFoldDB" id="A0ABC8V2U6"/>
<evidence type="ECO:0000256" key="2">
    <source>
        <dbReference type="ARBA" id="ARBA00022630"/>
    </source>
</evidence>
<reference evidence="7 8" key="1">
    <citation type="submission" date="2024-02" db="EMBL/GenBank/DDBJ databases">
        <authorList>
            <person name="Vignale AGUSTIN F."/>
            <person name="Sosa J E."/>
            <person name="Modenutti C."/>
        </authorList>
    </citation>
    <scope>NUCLEOTIDE SEQUENCE [LARGE SCALE GENOMIC DNA]</scope>
</reference>
<dbReference type="InterPro" id="IPR012951">
    <property type="entry name" value="BBE"/>
</dbReference>
<dbReference type="PROSITE" id="PS51387">
    <property type="entry name" value="FAD_PCMH"/>
    <property type="match status" value="1"/>
</dbReference>
<dbReference type="Pfam" id="PF01565">
    <property type="entry name" value="FAD_binding_4"/>
    <property type="match status" value="1"/>
</dbReference>
<keyword evidence="8" id="KW-1185">Reference proteome</keyword>
<dbReference type="PANTHER" id="PTHR32448">
    <property type="entry name" value="OS08G0158400 PROTEIN"/>
    <property type="match status" value="1"/>
</dbReference>
<keyword evidence="5" id="KW-0325">Glycoprotein</keyword>
<dbReference type="Gene3D" id="3.40.462.20">
    <property type="match status" value="1"/>
</dbReference>
<dbReference type="Gene3D" id="3.30.465.10">
    <property type="match status" value="1"/>
</dbReference>
<evidence type="ECO:0000256" key="3">
    <source>
        <dbReference type="ARBA" id="ARBA00022729"/>
    </source>
</evidence>
<dbReference type="Proteomes" id="UP001642360">
    <property type="component" value="Unassembled WGS sequence"/>
</dbReference>
<evidence type="ECO:0000256" key="5">
    <source>
        <dbReference type="ARBA" id="ARBA00023180"/>
    </source>
</evidence>
<feature type="domain" description="FAD-binding PCMH-type" evidence="6">
    <location>
        <begin position="1"/>
        <end position="117"/>
    </location>
</feature>
<comment type="caution">
    <text evidence="7">The sequence shown here is derived from an EMBL/GenBank/DDBJ whole genome shotgun (WGS) entry which is preliminary data.</text>
</comment>
<organism evidence="7 8">
    <name type="scientific">Ilex paraguariensis</name>
    <name type="common">yerba mate</name>
    <dbReference type="NCBI Taxonomy" id="185542"/>
    <lineage>
        <taxon>Eukaryota</taxon>
        <taxon>Viridiplantae</taxon>
        <taxon>Streptophyta</taxon>
        <taxon>Embryophyta</taxon>
        <taxon>Tracheophyta</taxon>
        <taxon>Spermatophyta</taxon>
        <taxon>Magnoliopsida</taxon>
        <taxon>eudicotyledons</taxon>
        <taxon>Gunneridae</taxon>
        <taxon>Pentapetalae</taxon>
        <taxon>asterids</taxon>
        <taxon>campanulids</taxon>
        <taxon>Aquifoliales</taxon>
        <taxon>Aquifoliaceae</taxon>
        <taxon>Ilex</taxon>
    </lineage>
</organism>
<sequence length="397" mass="44712">MKSVTVNVEDNTAWVQAGATLGEVYYSIANMSRTLAFPAGLCPTVGFGGHLSGGGYGVLLRKFGLAADNILDAHLVDVNGKILDKNSMGEDLFWAIRGGGGASFGVILAWKINLVVVPETLTIFSVSRTLEQNATKLIHRWQYIAPKLDEDLYIGVLLRNANPDQDGKRTIQASFDCFFLGGVDKLLPLMQKEFPELGLVKEDCREVSWIESELSFYGGQSLDILLNRTYLYKAKYKIKSDFVKQPISESTLEGIWERFLKEDVNVPSMLLNPYGGKMSEISEYDIPFPHRVGIIFSIEYQVGWQEEGTVAAKRHINWIRELYQYMTPYVSKNPREAYLNYRDLDIGVNNEGNTSYANASIWGTKYFKNNFNRLVYVKTLVDPGNFFKNEQSIPPVS</sequence>
<dbReference type="InterPro" id="IPR016169">
    <property type="entry name" value="FAD-bd_PCMH_sub2"/>
</dbReference>
<dbReference type="InterPro" id="IPR016166">
    <property type="entry name" value="FAD-bd_PCMH"/>
</dbReference>
<evidence type="ECO:0000256" key="4">
    <source>
        <dbReference type="ARBA" id="ARBA00022827"/>
    </source>
</evidence>
<evidence type="ECO:0000313" key="8">
    <source>
        <dbReference type="Proteomes" id="UP001642360"/>
    </source>
</evidence>
<dbReference type="SUPFAM" id="SSF56176">
    <property type="entry name" value="FAD-binding/transporter-associated domain-like"/>
    <property type="match status" value="1"/>
</dbReference>
<evidence type="ECO:0000259" key="6">
    <source>
        <dbReference type="PROSITE" id="PS51387"/>
    </source>
</evidence>
<dbReference type="InterPro" id="IPR036318">
    <property type="entry name" value="FAD-bd_PCMH-like_sf"/>
</dbReference>
<dbReference type="Pfam" id="PF08031">
    <property type="entry name" value="BBE"/>
    <property type="match status" value="1"/>
</dbReference>
<proteinExistence type="inferred from homology"/>
<keyword evidence="3" id="KW-0732">Signal</keyword>
<evidence type="ECO:0000256" key="1">
    <source>
        <dbReference type="ARBA" id="ARBA00005466"/>
    </source>
</evidence>
<gene>
    <name evidence="7" type="ORF">ILEXP_LOCUS58266</name>
</gene>
<evidence type="ECO:0000313" key="7">
    <source>
        <dbReference type="EMBL" id="CAK9187680.1"/>
    </source>
</evidence>
<protein>
    <recommendedName>
        <fullName evidence="6">FAD-binding PCMH-type domain-containing protein</fullName>
    </recommendedName>
</protein>
<accession>A0ABC8V2U6</accession>
<keyword evidence="2" id="KW-0285">Flavoprotein</keyword>
<dbReference type="EMBL" id="CAUOFW020010080">
    <property type="protein sequence ID" value="CAK9187680.1"/>
    <property type="molecule type" value="Genomic_DNA"/>
</dbReference>
<keyword evidence="4" id="KW-0274">FAD</keyword>
<comment type="similarity">
    <text evidence="1">Belongs to the oxygen-dependent FAD-linked oxidoreductase family.</text>
</comment>
<name>A0ABC8V2U6_9AQUA</name>